<keyword evidence="4" id="KW-0808">Transferase</keyword>
<keyword evidence="12" id="KW-1185">Reference proteome</keyword>
<dbReference type="GO" id="GO:0016020">
    <property type="term" value="C:membrane"/>
    <property type="evidence" value="ECO:0007669"/>
    <property type="project" value="InterPro"/>
</dbReference>
<dbReference type="RefSeq" id="WP_091105879.1">
    <property type="nucleotide sequence ID" value="NZ_FOBF01000036.1"/>
</dbReference>
<keyword evidence="8" id="KW-0902">Two-component regulatory system</keyword>
<feature type="transmembrane region" description="Helical" evidence="9">
    <location>
        <begin position="12"/>
        <end position="30"/>
    </location>
</feature>
<evidence type="ECO:0000313" key="11">
    <source>
        <dbReference type="EMBL" id="SEN77989.1"/>
    </source>
</evidence>
<dbReference type="OrthoDB" id="4195281at2"/>
<evidence type="ECO:0000256" key="4">
    <source>
        <dbReference type="ARBA" id="ARBA00022679"/>
    </source>
</evidence>
<dbReference type="GO" id="GO:0005524">
    <property type="term" value="F:ATP binding"/>
    <property type="evidence" value="ECO:0007669"/>
    <property type="project" value="UniProtKB-KW"/>
</dbReference>
<dbReference type="GO" id="GO:0000155">
    <property type="term" value="F:phosphorelay sensor kinase activity"/>
    <property type="evidence" value="ECO:0007669"/>
    <property type="project" value="InterPro"/>
</dbReference>
<feature type="transmembrane region" description="Helical" evidence="9">
    <location>
        <begin position="103"/>
        <end position="121"/>
    </location>
</feature>
<evidence type="ECO:0000256" key="8">
    <source>
        <dbReference type="ARBA" id="ARBA00023012"/>
    </source>
</evidence>
<protein>
    <recommendedName>
        <fullName evidence="2">histidine kinase</fullName>
        <ecNumber evidence="2">2.7.13.3</ecNumber>
    </recommendedName>
</protein>
<dbReference type="Gene3D" id="1.20.5.1930">
    <property type="match status" value="1"/>
</dbReference>
<dbReference type="InterPro" id="IPR036890">
    <property type="entry name" value="HATPase_C_sf"/>
</dbReference>
<keyword evidence="3" id="KW-0597">Phosphoprotein</keyword>
<dbReference type="EMBL" id="FOBF01000036">
    <property type="protein sequence ID" value="SEN77989.1"/>
    <property type="molecule type" value="Genomic_DNA"/>
</dbReference>
<dbReference type="AlphaFoldDB" id="A0A1H8JBF0"/>
<dbReference type="STRING" id="46177.SAMN05660976_08304"/>
<dbReference type="Pfam" id="PF02518">
    <property type="entry name" value="HATPase_c"/>
    <property type="match status" value="1"/>
</dbReference>
<dbReference type="GO" id="GO:0046983">
    <property type="term" value="F:protein dimerization activity"/>
    <property type="evidence" value="ECO:0007669"/>
    <property type="project" value="InterPro"/>
</dbReference>
<dbReference type="PANTHER" id="PTHR24421:SF10">
    <property type="entry name" value="NITRATE_NITRITE SENSOR PROTEIN NARQ"/>
    <property type="match status" value="1"/>
</dbReference>
<evidence type="ECO:0000256" key="6">
    <source>
        <dbReference type="ARBA" id="ARBA00022777"/>
    </source>
</evidence>
<keyword evidence="9" id="KW-0472">Membrane</keyword>
<feature type="transmembrane region" description="Helical" evidence="9">
    <location>
        <begin position="42"/>
        <end position="57"/>
    </location>
</feature>
<keyword evidence="9" id="KW-1133">Transmembrane helix</keyword>
<evidence type="ECO:0000256" key="2">
    <source>
        <dbReference type="ARBA" id="ARBA00012438"/>
    </source>
</evidence>
<evidence type="ECO:0000256" key="7">
    <source>
        <dbReference type="ARBA" id="ARBA00022840"/>
    </source>
</evidence>
<dbReference type="Proteomes" id="UP000198953">
    <property type="component" value="Unassembled WGS sequence"/>
</dbReference>
<sequence length="387" mass="41277">MVEVRPAVRRWVIDAAVVVVVLAAAEIAIATGREAHSVSRDWLAYVLGVAMAAPLLLRRWSPAAALYGVSAALLLFYALGYPGFPPSVVLAVPLYDAVLAGHLWRALPVPVAFLSMGYVVAVRDGMPPLDAVAVFLPSMALAVVAMLLGALVRSRRAYAAEVRGRLRLAEEQRRRDAERRVAEERLRIARELHDTVAHAIATITVQSGAALHLIDQDPERVRDALRAIRLTGKAALGEMRTTLGVLRADGEPAVVTGGDVGLDRLPDLLAAVRAAGLEVRFDGDTAGRRLAGPVDRAAYRILQESLTNVLRHAGSAARARVCLAWEPEWIAIEVTDDGVGPEAETSGGGHGLAGMRERAEGLGGRFEAGPLRGRGFRVSARLPLEAA</sequence>
<evidence type="ECO:0000256" key="3">
    <source>
        <dbReference type="ARBA" id="ARBA00022553"/>
    </source>
</evidence>
<dbReference type="SMART" id="SM00387">
    <property type="entry name" value="HATPase_c"/>
    <property type="match status" value="1"/>
</dbReference>
<keyword evidence="7" id="KW-0067">ATP-binding</keyword>
<evidence type="ECO:0000259" key="10">
    <source>
        <dbReference type="SMART" id="SM00387"/>
    </source>
</evidence>
<keyword evidence="5" id="KW-0547">Nucleotide-binding</keyword>
<dbReference type="CDD" id="cd16917">
    <property type="entry name" value="HATPase_UhpB-NarQ-NarX-like"/>
    <property type="match status" value="1"/>
</dbReference>
<reference evidence="11 12" key="1">
    <citation type="submission" date="2016-10" db="EMBL/GenBank/DDBJ databases">
        <authorList>
            <person name="de Groot N.N."/>
        </authorList>
    </citation>
    <scope>NUCLEOTIDE SEQUENCE [LARGE SCALE GENOMIC DNA]</scope>
    <source>
        <strain evidence="11 12">DSM 43357</strain>
    </source>
</reference>
<evidence type="ECO:0000256" key="5">
    <source>
        <dbReference type="ARBA" id="ARBA00022741"/>
    </source>
</evidence>
<feature type="domain" description="Histidine kinase/HSP90-like ATPase" evidence="10">
    <location>
        <begin position="294"/>
        <end position="386"/>
    </location>
</feature>
<accession>A0A1H8JBF0</accession>
<dbReference type="Pfam" id="PF07730">
    <property type="entry name" value="HisKA_3"/>
    <property type="match status" value="1"/>
</dbReference>
<feature type="transmembrane region" description="Helical" evidence="9">
    <location>
        <begin position="133"/>
        <end position="152"/>
    </location>
</feature>
<feature type="transmembrane region" description="Helical" evidence="9">
    <location>
        <begin position="64"/>
        <end position="83"/>
    </location>
</feature>
<gene>
    <name evidence="11" type="ORF">SAMN05660976_08304</name>
</gene>
<keyword evidence="9" id="KW-0812">Transmembrane</keyword>
<name>A0A1H8JBF0_9ACTN</name>
<keyword evidence="6 11" id="KW-0418">Kinase</keyword>
<dbReference type="InterPro" id="IPR003594">
    <property type="entry name" value="HATPase_dom"/>
</dbReference>
<comment type="catalytic activity">
    <reaction evidence="1">
        <text>ATP + protein L-histidine = ADP + protein N-phospho-L-histidine.</text>
        <dbReference type="EC" id="2.7.13.3"/>
    </reaction>
</comment>
<dbReference type="PANTHER" id="PTHR24421">
    <property type="entry name" value="NITRATE/NITRITE SENSOR PROTEIN NARX-RELATED"/>
    <property type="match status" value="1"/>
</dbReference>
<dbReference type="SUPFAM" id="SSF55874">
    <property type="entry name" value="ATPase domain of HSP90 chaperone/DNA topoisomerase II/histidine kinase"/>
    <property type="match status" value="1"/>
</dbReference>
<organism evidence="11 12">
    <name type="scientific">Nonomuraea pusilla</name>
    <dbReference type="NCBI Taxonomy" id="46177"/>
    <lineage>
        <taxon>Bacteria</taxon>
        <taxon>Bacillati</taxon>
        <taxon>Actinomycetota</taxon>
        <taxon>Actinomycetes</taxon>
        <taxon>Streptosporangiales</taxon>
        <taxon>Streptosporangiaceae</taxon>
        <taxon>Nonomuraea</taxon>
    </lineage>
</organism>
<evidence type="ECO:0000256" key="1">
    <source>
        <dbReference type="ARBA" id="ARBA00000085"/>
    </source>
</evidence>
<evidence type="ECO:0000256" key="9">
    <source>
        <dbReference type="SAM" id="Phobius"/>
    </source>
</evidence>
<proteinExistence type="predicted"/>
<evidence type="ECO:0000313" key="12">
    <source>
        <dbReference type="Proteomes" id="UP000198953"/>
    </source>
</evidence>
<dbReference type="EC" id="2.7.13.3" evidence="2"/>
<dbReference type="InterPro" id="IPR011712">
    <property type="entry name" value="Sig_transdc_His_kin_sub3_dim/P"/>
</dbReference>
<dbReference type="Gene3D" id="3.30.565.10">
    <property type="entry name" value="Histidine kinase-like ATPase, C-terminal domain"/>
    <property type="match status" value="1"/>
</dbReference>
<dbReference type="InterPro" id="IPR050482">
    <property type="entry name" value="Sensor_HK_TwoCompSys"/>
</dbReference>